<dbReference type="AlphaFoldDB" id="A0AAP0R6Y6"/>
<dbReference type="InterPro" id="IPR008801">
    <property type="entry name" value="RALF"/>
</dbReference>
<dbReference type="EMBL" id="JBBPBK010000013">
    <property type="protein sequence ID" value="KAK9272367.1"/>
    <property type="molecule type" value="Genomic_DNA"/>
</dbReference>
<comment type="subcellular location">
    <subcellularLocation>
        <location evidence="1">Secreted</location>
    </subcellularLocation>
</comment>
<dbReference type="Pfam" id="PF05498">
    <property type="entry name" value="RALF"/>
    <property type="match status" value="1"/>
</dbReference>
<feature type="chain" id="PRO_5042982108" evidence="7">
    <location>
        <begin position="26"/>
        <end position="117"/>
    </location>
</feature>
<keyword evidence="6" id="KW-1015">Disulfide bond</keyword>
<proteinExistence type="inferred from homology"/>
<dbReference type="PANTHER" id="PTHR39112:SF1">
    <property type="entry name" value="PROTEIN RALF-LIKE 27"/>
    <property type="match status" value="1"/>
</dbReference>
<keyword evidence="9" id="KW-1185">Reference proteome</keyword>
<gene>
    <name evidence="8" type="ORF">L1049_002738</name>
</gene>
<evidence type="ECO:0000256" key="5">
    <source>
        <dbReference type="ARBA" id="ARBA00022729"/>
    </source>
</evidence>
<reference evidence="8 9" key="1">
    <citation type="journal article" date="2024" name="Plant J.">
        <title>Genome sequences and population genomics reveal climatic adaptation and genomic divergence between two closely related sweetgum species.</title>
        <authorList>
            <person name="Xu W.Q."/>
            <person name="Ren C.Q."/>
            <person name="Zhang X.Y."/>
            <person name="Comes H.P."/>
            <person name="Liu X.H."/>
            <person name="Li Y.G."/>
            <person name="Kettle C.J."/>
            <person name="Jalonen R."/>
            <person name="Gaisberger H."/>
            <person name="Ma Y.Z."/>
            <person name="Qiu Y.X."/>
        </authorList>
    </citation>
    <scope>NUCLEOTIDE SEQUENCE [LARGE SCALE GENOMIC DNA]</scope>
    <source>
        <strain evidence="8">Hangzhou</strain>
    </source>
</reference>
<dbReference type="PANTHER" id="PTHR39112">
    <property type="entry name" value="PROTEIN RALF-LIKE 27-RELATED"/>
    <property type="match status" value="1"/>
</dbReference>
<comment type="caution">
    <text evidence="8">The sequence shown here is derived from an EMBL/GenBank/DDBJ whole genome shotgun (WGS) entry which is preliminary data.</text>
</comment>
<feature type="signal peptide" evidence="7">
    <location>
        <begin position="1"/>
        <end position="25"/>
    </location>
</feature>
<evidence type="ECO:0000256" key="3">
    <source>
        <dbReference type="ARBA" id="ARBA00022525"/>
    </source>
</evidence>
<evidence type="ECO:0000313" key="8">
    <source>
        <dbReference type="EMBL" id="KAK9272367.1"/>
    </source>
</evidence>
<accession>A0AAP0R6Y6</accession>
<comment type="similarity">
    <text evidence="2">Belongs to the plant rapid alkalinization factor (RALF) family.</text>
</comment>
<organism evidence="8 9">
    <name type="scientific">Liquidambar formosana</name>
    <name type="common">Formosan gum</name>
    <dbReference type="NCBI Taxonomy" id="63359"/>
    <lineage>
        <taxon>Eukaryota</taxon>
        <taxon>Viridiplantae</taxon>
        <taxon>Streptophyta</taxon>
        <taxon>Embryophyta</taxon>
        <taxon>Tracheophyta</taxon>
        <taxon>Spermatophyta</taxon>
        <taxon>Magnoliopsida</taxon>
        <taxon>eudicotyledons</taxon>
        <taxon>Gunneridae</taxon>
        <taxon>Pentapetalae</taxon>
        <taxon>Saxifragales</taxon>
        <taxon>Altingiaceae</taxon>
        <taxon>Liquidambar</taxon>
    </lineage>
</organism>
<keyword evidence="5 7" id="KW-0732">Signal</keyword>
<evidence type="ECO:0000256" key="7">
    <source>
        <dbReference type="SAM" id="SignalP"/>
    </source>
</evidence>
<evidence type="ECO:0000256" key="4">
    <source>
        <dbReference type="ARBA" id="ARBA00022702"/>
    </source>
</evidence>
<dbReference type="Proteomes" id="UP001415857">
    <property type="component" value="Unassembled WGS sequence"/>
</dbReference>
<evidence type="ECO:0000313" key="9">
    <source>
        <dbReference type="Proteomes" id="UP001415857"/>
    </source>
</evidence>
<evidence type="ECO:0000256" key="6">
    <source>
        <dbReference type="ARBA" id="ARBA00023157"/>
    </source>
</evidence>
<protein>
    <submittedName>
        <fullName evidence="8">Uncharacterized protein</fullName>
    </submittedName>
</protein>
<dbReference type="InterPro" id="IPR039252">
    <property type="entry name" value="RALFL27"/>
</dbReference>
<evidence type="ECO:0000256" key="1">
    <source>
        <dbReference type="ARBA" id="ARBA00004613"/>
    </source>
</evidence>
<keyword evidence="3" id="KW-0964">Secreted</keyword>
<evidence type="ECO:0000256" key="2">
    <source>
        <dbReference type="ARBA" id="ARBA00009178"/>
    </source>
</evidence>
<dbReference type="GO" id="GO:0005576">
    <property type="term" value="C:extracellular region"/>
    <property type="evidence" value="ECO:0007669"/>
    <property type="project" value="UniProtKB-SubCell"/>
</dbReference>
<keyword evidence="4" id="KW-0372">Hormone</keyword>
<sequence>MGIKLKGRGISLIFAVLIITQIADMSCVSSLSLEKNTELPCNGTVGSCLHEDDEGSELLLDSEVSRRSLQYTGSKICYKGLERPPVCNADIYGNCIKPINKYQRACSLYNRCKRAGR</sequence>
<dbReference type="GO" id="GO:0005179">
    <property type="term" value="F:hormone activity"/>
    <property type="evidence" value="ECO:0007669"/>
    <property type="project" value="UniProtKB-KW"/>
</dbReference>
<name>A0AAP0R6Y6_LIQFO</name>